<dbReference type="InterPro" id="IPR011010">
    <property type="entry name" value="DNA_brk_join_enz"/>
</dbReference>
<evidence type="ECO:0000256" key="2">
    <source>
        <dbReference type="ARBA" id="ARBA00022908"/>
    </source>
</evidence>
<reference evidence="6 7" key="1">
    <citation type="submission" date="2010-04" db="EMBL/GenBank/DDBJ databases">
        <title>Complete sequence of chromosome 1 of Burkholderia sp. CCGE1002.</title>
        <authorList>
            <consortium name="US DOE Joint Genome Institute"/>
            <person name="Lucas S."/>
            <person name="Copeland A."/>
            <person name="Lapidus A."/>
            <person name="Cheng J.-F."/>
            <person name="Bruce D."/>
            <person name="Goodwin L."/>
            <person name="Pitluck S."/>
            <person name="Chertkov O."/>
            <person name="Detter J.C."/>
            <person name="Han C."/>
            <person name="Tapia R."/>
            <person name="Land M."/>
            <person name="Hauser L."/>
            <person name="Kyrpides N."/>
            <person name="Ovchinnikova G."/>
            <person name="Martinez-Romero E."/>
            <person name="Hernandez M.A.R."/>
            <person name="Tiedje J.M."/>
            <person name="Woyke T."/>
        </authorList>
    </citation>
    <scope>NUCLEOTIDE SEQUENCE [LARGE SCALE GENOMIC DNA]</scope>
    <source>
        <strain evidence="6 7">CCGE1002</strain>
    </source>
</reference>
<dbReference type="KEGG" id="bge:BC1002_0454"/>
<dbReference type="GO" id="GO:0015074">
    <property type="term" value="P:DNA integration"/>
    <property type="evidence" value="ECO:0007669"/>
    <property type="project" value="UniProtKB-KW"/>
</dbReference>
<name>D5WC00_PARAM</name>
<accession>D5WC00</accession>
<dbReference type="AlphaFoldDB" id="D5WC00"/>
<dbReference type="HOGENOM" id="CLU_042658_0_0_4"/>
<sequence>MQVTAHSIIELNISEGAIGNSIPLLILQDGSISFLVLLWAQHLMLHELTSAKNLWTKVCGVGRFYDFLILVKGGKRIPNNAMLIILEEFYQARRFGSTTLNWKPVAPKTAKADEEAVTQFSEWCAANLGLPTLNAVERKLVTSLNFRAQQTFRRKQQHKRTYDKLSHLEPSTLSGKGYNDEREFNPKENNTGALSYIKKYFPPDRVGVFIKSLSIRDALYFLLLFFGGLRASEPLHLYVYDVTIQPDGIAKVVLSHPELGPYRWFDAHGKAHFGNRATFLAERYGIGPRNRLGEKHPLHAGWKGMRYDDGKWESEVFWLRPDAGRLFAKLHVQYMKTIRSRVPDNHPFYFVNTRLSSDFGYPVTLSNMSKAFYRAAARVGLSSSDEGVNPHGGRHYYGFFHANIFKTQLELLQLYMHHVSIESTKVYYNVTKSTARDELKKGWERISNDFPSSLRLDSLFHPEMV</sequence>
<dbReference type="Proteomes" id="UP000002190">
    <property type="component" value="Chromosome 1"/>
</dbReference>
<dbReference type="EMBL" id="CP002013">
    <property type="protein sequence ID" value="ADG14555.1"/>
    <property type="molecule type" value="Genomic_DNA"/>
</dbReference>
<dbReference type="PANTHER" id="PTHR30349">
    <property type="entry name" value="PHAGE INTEGRASE-RELATED"/>
    <property type="match status" value="1"/>
</dbReference>
<dbReference type="eggNOG" id="COG4974">
    <property type="taxonomic scope" value="Bacteria"/>
</dbReference>
<evidence type="ECO:0000313" key="7">
    <source>
        <dbReference type="Proteomes" id="UP000002190"/>
    </source>
</evidence>
<feature type="domain" description="Tyr recombinase" evidence="5">
    <location>
        <begin position="196"/>
        <end position="444"/>
    </location>
</feature>
<dbReference type="GO" id="GO:0003677">
    <property type="term" value="F:DNA binding"/>
    <property type="evidence" value="ECO:0007669"/>
    <property type="project" value="UniProtKB-KW"/>
</dbReference>
<dbReference type="InterPro" id="IPR013762">
    <property type="entry name" value="Integrase-like_cat_sf"/>
</dbReference>
<evidence type="ECO:0000259" key="5">
    <source>
        <dbReference type="PROSITE" id="PS51898"/>
    </source>
</evidence>
<dbReference type="STRING" id="640511.BC1002_0454"/>
<evidence type="ECO:0000256" key="4">
    <source>
        <dbReference type="ARBA" id="ARBA00023172"/>
    </source>
</evidence>
<organism evidence="6 7">
    <name type="scientific">Paraburkholderia atlantica</name>
    <dbReference type="NCBI Taxonomy" id="2654982"/>
    <lineage>
        <taxon>Bacteria</taxon>
        <taxon>Pseudomonadati</taxon>
        <taxon>Pseudomonadota</taxon>
        <taxon>Betaproteobacteria</taxon>
        <taxon>Burkholderiales</taxon>
        <taxon>Burkholderiaceae</taxon>
        <taxon>Paraburkholderia</taxon>
    </lineage>
</organism>
<dbReference type="GeneID" id="301098202"/>
<protein>
    <recommendedName>
        <fullName evidence="5">Tyr recombinase domain-containing protein</fullName>
    </recommendedName>
</protein>
<dbReference type="GO" id="GO:0006310">
    <property type="term" value="P:DNA recombination"/>
    <property type="evidence" value="ECO:0007669"/>
    <property type="project" value="UniProtKB-KW"/>
</dbReference>
<keyword evidence="3" id="KW-0238">DNA-binding</keyword>
<dbReference type="RefSeq" id="WP_013088453.1">
    <property type="nucleotide sequence ID" value="NC_014117.1"/>
</dbReference>
<proteinExistence type="inferred from homology"/>
<dbReference type="SUPFAM" id="SSF56349">
    <property type="entry name" value="DNA breaking-rejoining enzymes"/>
    <property type="match status" value="1"/>
</dbReference>
<evidence type="ECO:0000256" key="1">
    <source>
        <dbReference type="ARBA" id="ARBA00008857"/>
    </source>
</evidence>
<dbReference type="Gene3D" id="1.10.443.10">
    <property type="entry name" value="Intergrase catalytic core"/>
    <property type="match status" value="1"/>
</dbReference>
<keyword evidence="2" id="KW-0229">DNA integration</keyword>
<dbReference type="InterPro" id="IPR002104">
    <property type="entry name" value="Integrase_catalytic"/>
</dbReference>
<evidence type="ECO:0000313" key="6">
    <source>
        <dbReference type="EMBL" id="ADG14555.1"/>
    </source>
</evidence>
<dbReference type="PROSITE" id="PS51898">
    <property type="entry name" value="TYR_RECOMBINASE"/>
    <property type="match status" value="1"/>
</dbReference>
<comment type="similarity">
    <text evidence="1">Belongs to the 'phage' integrase family.</text>
</comment>
<keyword evidence="4" id="KW-0233">DNA recombination</keyword>
<reference evidence="6 7" key="2">
    <citation type="journal article" date="2012" name="J. Bacteriol.">
        <title>Genome Sequences of Burkholderia sp. Strains CCGE1002 and H160, Isolated from Legume Nodules in Mexico and Brazil.</title>
        <authorList>
            <person name="Ormeno-Orrillo E."/>
            <person name="Rogel M.A."/>
            <person name="Chueire L.M."/>
            <person name="Tiedje J.M."/>
            <person name="Martinez-Romero E."/>
            <person name="Hungria M."/>
        </authorList>
    </citation>
    <scope>NUCLEOTIDE SEQUENCE [LARGE SCALE GENOMIC DNA]</scope>
    <source>
        <strain evidence="6 7">CCGE1002</strain>
    </source>
</reference>
<dbReference type="InterPro" id="IPR050090">
    <property type="entry name" value="Tyrosine_recombinase_XerCD"/>
</dbReference>
<dbReference type="PANTHER" id="PTHR30349:SF41">
    <property type="entry name" value="INTEGRASE_RECOMBINASE PROTEIN MJ0367-RELATED"/>
    <property type="match status" value="1"/>
</dbReference>
<evidence type="ECO:0000256" key="3">
    <source>
        <dbReference type="ARBA" id="ARBA00023125"/>
    </source>
</evidence>
<gene>
    <name evidence="6" type="ordered locus">BC1002_0454</name>
</gene>